<evidence type="ECO:0000256" key="1">
    <source>
        <dbReference type="SAM" id="SignalP"/>
    </source>
</evidence>
<dbReference type="RefSeq" id="WP_212990760.1">
    <property type="nucleotide sequence ID" value="NZ_BAABEA010000025.1"/>
</dbReference>
<dbReference type="Proteomes" id="UP000681340">
    <property type="component" value="Unassembled WGS sequence"/>
</dbReference>
<gene>
    <name evidence="2" type="ORF">Aau02nite_47790</name>
</gene>
<protein>
    <recommendedName>
        <fullName evidence="4">Dehydratase</fullName>
    </recommendedName>
</protein>
<evidence type="ECO:0008006" key="4">
    <source>
        <dbReference type="Google" id="ProtNLM"/>
    </source>
</evidence>
<feature type="chain" id="PRO_5037757353" description="Dehydratase" evidence="1">
    <location>
        <begin position="29"/>
        <end position="203"/>
    </location>
</feature>
<name>A0A919VQ52_9ACTN</name>
<organism evidence="2 3">
    <name type="scientific">Actinoplanes auranticolor</name>
    <dbReference type="NCBI Taxonomy" id="47988"/>
    <lineage>
        <taxon>Bacteria</taxon>
        <taxon>Bacillati</taxon>
        <taxon>Actinomycetota</taxon>
        <taxon>Actinomycetes</taxon>
        <taxon>Micromonosporales</taxon>
        <taxon>Micromonosporaceae</taxon>
        <taxon>Actinoplanes</taxon>
    </lineage>
</organism>
<keyword evidence="1" id="KW-0732">Signal</keyword>
<keyword evidence="3" id="KW-1185">Reference proteome</keyword>
<accession>A0A919VQ52</accession>
<dbReference type="AlphaFoldDB" id="A0A919VQ52"/>
<evidence type="ECO:0000313" key="2">
    <source>
        <dbReference type="EMBL" id="GIM71802.1"/>
    </source>
</evidence>
<feature type="signal peptide" evidence="1">
    <location>
        <begin position="1"/>
        <end position="28"/>
    </location>
</feature>
<sequence length="203" mass="20351">MRVRKASVLLVAAMAASAVGVSASPAAAAADINATYPINGVSHINSNDSDLPLGPGSLHATVDLDSGALTAGVSLPPATGNFKELGIIPVSATVELTEAEPTTGSLNLDTGAMQSTSHITLRVTRLTIAGLPAPVGSRCRTVRPAEIPLASQSGFSVLRGGVVSGTYTIPPFEHCLLNTGLINLTIPGPGNTLTLTLGPAVLG</sequence>
<reference evidence="2" key="1">
    <citation type="submission" date="2021-03" db="EMBL/GenBank/DDBJ databases">
        <title>Whole genome shotgun sequence of Actinoplanes auranticolor NBRC 12245.</title>
        <authorList>
            <person name="Komaki H."/>
            <person name="Tamura T."/>
        </authorList>
    </citation>
    <scope>NUCLEOTIDE SEQUENCE</scope>
    <source>
        <strain evidence="2">NBRC 12245</strain>
    </source>
</reference>
<evidence type="ECO:0000313" key="3">
    <source>
        <dbReference type="Proteomes" id="UP000681340"/>
    </source>
</evidence>
<comment type="caution">
    <text evidence="2">The sequence shown here is derived from an EMBL/GenBank/DDBJ whole genome shotgun (WGS) entry which is preliminary data.</text>
</comment>
<proteinExistence type="predicted"/>
<dbReference type="EMBL" id="BOQL01000038">
    <property type="protein sequence ID" value="GIM71802.1"/>
    <property type="molecule type" value="Genomic_DNA"/>
</dbReference>